<reference evidence="1" key="2">
    <citation type="journal article" date="2014" name="ISME J.">
        <title>Microbial stratification in low pH oxic and suboxic macroscopic growths along an acid mine drainage.</title>
        <authorList>
            <person name="Mendez-Garcia C."/>
            <person name="Mesa V."/>
            <person name="Sprenger R.R."/>
            <person name="Richter M."/>
            <person name="Diez M.S."/>
            <person name="Solano J."/>
            <person name="Bargiela R."/>
            <person name="Golyshina O.V."/>
            <person name="Manteca A."/>
            <person name="Ramos J.L."/>
            <person name="Gallego J.R."/>
            <person name="Llorente I."/>
            <person name="Martins Dos Santos V.A."/>
            <person name="Jensen O.N."/>
            <person name="Pelaez A.I."/>
            <person name="Sanchez J."/>
            <person name="Ferrer M."/>
        </authorList>
    </citation>
    <scope>NUCLEOTIDE SEQUENCE</scope>
</reference>
<feature type="non-terminal residue" evidence="1">
    <location>
        <position position="1"/>
    </location>
</feature>
<dbReference type="EMBL" id="AUZY01001061">
    <property type="protein sequence ID" value="EQD76423.1"/>
    <property type="molecule type" value="Genomic_DNA"/>
</dbReference>
<dbReference type="SUPFAM" id="SSF56672">
    <property type="entry name" value="DNA/RNA polymerases"/>
    <property type="match status" value="1"/>
</dbReference>
<proteinExistence type="predicted"/>
<dbReference type="AlphaFoldDB" id="T1C6A6"/>
<feature type="non-terminal residue" evidence="1">
    <location>
        <position position="113"/>
    </location>
</feature>
<dbReference type="GO" id="GO:0003964">
    <property type="term" value="F:RNA-directed DNA polymerase activity"/>
    <property type="evidence" value="ECO:0007669"/>
    <property type="project" value="UniProtKB-KW"/>
</dbReference>
<comment type="caution">
    <text evidence="1">The sequence shown here is derived from an EMBL/GenBank/DDBJ whole genome shotgun (WGS) entry which is preliminary data.</text>
</comment>
<reference evidence="1" key="1">
    <citation type="submission" date="2013-08" db="EMBL/GenBank/DDBJ databases">
        <authorList>
            <person name="Mendez C."/>
            <person name="Richter M."/>
            <person name="Ferrer M."/>
            <person name="Sanchez J."/>
        </authorList>
    </citation>
    <scope>NUCLEOTIDE SEQUENCE</scope>
</reference>
<keyword evidence="1" id="KW-0808">Transferase</keyword>
<name>T1C6A6_9ZZZZ</name>
<organism evidence="1">
    <name type="scientific">mine drainage metagenome</name>
    <dbReference type="NCBI Taxonomy" id="410659"/>
    <lineage>
        <taxon>unclassified sequences</taxon>
        <taxon>metagenomes</taxon>
        <taxon>ecological metagenomes</taxon>
    </lineage>
</organism>
<gene>
    <name evidence="1" type="ORF">B1B_01695</name>
</gene>
<dbReference type="InterPro" id="IPR043502">
    <property type="entry name" value="DNA/RNA_pol_sf"/>
</dbReference>
<evidence type="ECO:0000313" key="1">
    <source>
        <dbReference type="EMBL" id="EQD76423.1"/>
    </source>
</evidence>
<protein>
    <submittedName>
        <fullName evidence="1">RNA-directed DNA polymerase (Reverse transcriptase)</fullName>
    </submittedName>
</protein>
<sequence length="113" mass="13175">LLILVGGNPEFPYTKLQNIIEDLGLTLNTEKTRIVEAEDGFDFLGFRFVRQYSQWRRKRVTRWFPSPKSEKGIREKILNLTGNNTRSLMTPEDAKKILIPVLRGWGNYLHTVL</sequence>
<keyword evidence="1" id="KW-0548">Nucleotidyltransferase</keyword>
<keyword evidence="1" id="KW-0695">RNA-directed DNA polymerase</keyword>
<accession>T1C6A6</accession>